<evidence type="ECO:0000256" key="3">
    <source>
        <dbReference type="ARBA" id="ARBA00022723"/>
    </source>
</evidence>
<dbReference type="PANTHER" id="PTHR30224:SF4">
    <property type="entry name" value="ELECTRON TRANSPORT PROTEIN YCCM-RELATED"/>
    <property type="match status" value="1"/>
</dbReference>
<dbReference type="Proteomes" id="UP000705867">
    <property type="component" value="Unassembled WGS sequence"/>
</dbReference>
<feature type="domain" description="4Fe-4S ferredoxin-type" evidence="8">
    <location>
        <begin position="223"/>
        <end position="251"/>
    </location>
</feature>
<comment type="subcellular location">
    <subcellularLocation>
        <location evidence="1">Cell membrane</location>
    </subcellularLocation>
</comment>
<evidence type="ECO:0000256" key="2">
    <source>
        <dbReference type="ARBA" id="ARBA00022475"/>
    </source>
</evidence>
<dbReference type="PANTHER" id="PTHR30224">
    <property type="entry name" value="ELECTRON TRANSPORT PROTEIN"/>
    <property type="match status" value="1"/>
</dbReference>
<evidence type="ECO:0000259" key="8">
    <source>
        <dbReference type="PROSITE" id="PS51379"/>
    </source>
</evidence>
<dbReference type="SUPFAM" id="SSF54862">
    <property type="entry name" value="4Fe-4S ferredoxins"/>
    <property type="match status" value="1"/>
</dbReference>
<proteinExistence type="predicted"/>
<dbReference type="InterPro" id="IPR052378">
    <property type="entry name" value="NosR_regulator"/>
</dbReference>
<dbReference type="PROSITE" id="PS51379">
    <property type="entry name" value="4FE4S_FER_2"/>
    <property type="match status" value="2"/>
</dbReference>
<dbReference type="GO" id="GO:0046872">
    <property type="term" value="F:metal ion binding"/>
    <property type="evidence" value="ECO:0007669"/>
    <property type="project" value="UniProtKB-KW"/>
</dbReference>
<sequence length="333" mass="36847">MKTIDRSRIRKIRALVQWIVLAMVTYAGISFYFFARALENGIMPSISRSPSVEGFMPIGALMALKLWIAGGVFDPVHPAALVLFIIALLMALLLKKSFCSWICPVGTLSEAVGQAGKKLFGKNVALPKFLDYPLRSVKYLLMAFFLYVILLKMTPPEIVMFLDTPYWKVADIKLLAFFTEMSLTTQVTLGVLFGASLFYRNVWCRYLCPYGGLLGLLSAASPITIQRNQERCIRCGSCSRNCPSLLPVDRKKAIRSPECTGCLTCVSHCPAEGALNMALPNRRSIKPELFVAAVVVVFFGGILVARLSGKWHSSVTPEELMVIVPYIKALAHP</sequence>
<evidence type="ECO:0000256" key="7">
    <source>
        <dbReference type="SAM" id="Phobius"/>
    </source>
</evidence>
<dbReference type="InterPro" id="IPR017900">
    <property type="entry name" value="4Fe4S_Fe_S_CS"/>
</dbReference>
<accession>A0A953M384</accession>
<evidence type="ECO:0000256" key="6">
    <source>
        <dbReference type="ARBA" id="ARBA00023136"/>
    </source>
</evidence>
<gene>
    <name evidence="9" type="ORF">K8I29_18190</name>
</gene>
<keyword evidence="7" id="KW-0812">Transmembrane</keyword>
<dbReference type="AlphaFoldDB" id="A0A953M384"/>
<evidence type="ECO:0000256" key="1">
    <source>
        <dbReference type="ARBA" id="ARBA00004236"/>
    </source>
</evidence>
<name>A0A953M384_9BACT</name>
<feature type="domain" description="4Fe-4S ferredoxin-type" evidence="8">
    <location>
        <begin position="254"/>
        <end position="280"/>
    </location>
</feature>
<dbReference type="GO" id="GO:0051536">
    <property type="term" value="F:iron-sulfur cluster binding"/>
    <property type="evidence" value="ECO:0007669"/>
    <property type="project" value="UniProtKB-KW"/>
</dbReference>
<dbReference type="Pfam" id="PF13237">
    <property type="entry name" value="Fer4_10"/>
    <property type="match status" value="1"/>
</dbReference>
<dbReference type="EMBL" id="JAIOIV010000136">
    <property type="protein sequence ID" value="MBZ0158132.1"/>
    <property type="molecule type" value="Genomic_DNA"/>
</dbReference>
<keyword evidence="6 7" id="KW-0472">Membrane</keyword>
<comment type="caution">
    <text evidence="9">The sequence shown here is derived from an EMBL/GenBank/DDBJ whole genome shotgun (WGS) entry which is preliminary data.</text>
</comment>
<keyword evidence="4" id="KW-0408">Iron</keyword>
<feature type="transmembrane region" description="Helical" evidence="7">
    <location>
        <begin position="12"/>
        <end position="35"/>
    </location>
</feature>
<protein>
    <submittedName>
        <fullName evidence="9">4Fe-4S binding protein</fullName>
    </submittedName>
</protein>
<organism evidence="9 10">
    <name type="scientific">Candidatus Nitrobium versatile</name>
    <dbReference type="NCBI Taxonomy" id="2884831"/>
    <lineage>
        <taxon>Bacteria</taxon>
        <taxon>Pseudomonadati</taxon>
        <taxon>Nitrospirota</taxon>
        <taxon>Nitrospiria</taxon>
        <taxon>Nitrospirales</taxon>
        <taxon>Nitrospiraceae</taxon>
        <taxon>Candidatus Nitrobium</taxon>
    </lineage>
</organism>
<evidence type="ECO:0000256" key="4">
    <source>
        <dbReference type="ARBA" id="ARBA00023004"/>
    </source>
</evidence>
<dbReference type="InterPro" id="IPR017896">
    <property type="entry name" value="4Fe4S_Fe-S-bd"/>
</dbReference>
<keyword evidence="3" id="KW-0479">Metal-binding</keyword>
<feature type="transmembrane region" description="Helical" evidence="7">
    <location>
        <begin position="76"/>
        <end position="94"/>
    </location>
</feature>
<keyword evidence="5" id="KW-0411">Iron-sulfur</keyword>
<dbReference type="Gene3D" id="3.30.70.20">
    <property type="match status" value="1"/>
</dbReference>
<evidence type="ECO:0000313" key="10">
    <source>
        <dbReference type="Proteomes" id="UP000705867"/>
    </source>
</evidence>
<evidence type="ECO:0000313" key="9">
    <source>
        <dbReference type="EMBL" id="MBZ0158132.1"/>
    </source>
</evidence>
<feature type="transmembrane region" description="Helical" evidence="7">
    <location>
        <begin position="137"/>
        <end position="154"/>
    </location>
</feature>
<keyword evidence="7" id="KW-1133">Transmembrane helix</keyword>
<feature type="transmembrane region" description="Helical" evidence="7">
    <location>
        <begin position="174"/>
        <end position="199"/>
    </location>
</feature>
<dbReference type="Pfam" id="PF12801">
    <property type="entry name" value="Fer4_5"/>
    <property type="match status" value="2"/>
</dbReference>
<reference evidence="9" key="2">
    <citation type="submission" date="2021-08" db="EMBL/GenBank/DDBJ databases">
        <authorList>
            <person name="Dalcin Martins P."/>
        </authorList>
    </citation>
    <scope>NUCLEOTIDE SEQUENCE</scope>
    <source>
        <strain evidence="9">MAG_39</strain>
    </source>
</reference>
<dbReference type="PROSITE" id="PS00198">
    <property type="entry name" value="4FE4S_FER_1"/>
    <property type="match status" value="1"/>
</dbReference>
<evidence type="ECO:0000256" key="5">
    <source>
        <dbReference type="ARBA" id="ARBA00023014"/>
    </source>
</evidence>
<keyword evidence="2" id="KW-1003">Cell membrane</keyword>
<reference evidence="9" key="1">
    <citation type="journal article" date="2021" name="bioRxiv">
        <title>Unraveling nitrogen, sulfur and carbon metabolic pathways and microbial community transcriptional responses to substrate deprivation and toxicity stresses in a bioreactor mimicking anoxic brackish coastal sediment conditions.</title>
        <authorList>
            <person name="Martins P.D."/>
            <person name="Echeveste M.J."/>
            <person name="Arshad A."/>
            <person name="Kurth J."/>
            <person name="Ouboter H."/>
            <person name="Jetten M.S.M."/>
            <person name="Welte C.U."/>
        </authorList>
    </citation>
    <scope>NUCLEOTIDE SEQUENCE</scope>
    <source>
        <strain evidence="9">MAG_39</strain>
    </source>
</reference>
<dbReference type="GO" id="GO:0005886">
    <property type="term" value="C:plasma membrane"/>
    <property type="evidence" value="ECO:0007669"/>
    <property type="project" value="UniProtKB-SubCell"/>
</dbReference>
<feature type="transmembrane region" description="Helical" evidence="7">
    <location>
        <begin position="289"/>
        <end position="308"/>
    </location>
</feature>